<feature type="compositionally biased region" description="Basic and acidic residues" evidence="4">
    <location>
        <begin position="581"/>
        <end position="594"/>
    </location>
</feature>
<evidence type="ECO:0008006" key="9">
    <source>
        <dbReference type="Google" id="ProtNLM"/>
    </source>
</evidence>
<comment type="subcellular location">
    <subcellularLocation>
        <location evidence="1">Cytoplasm</location>
    </subcellularLocation>
</comment>
<dbReference type="SUPFAM" id="SSF48065">
    <property type="entry name" value="DBL homology domain (DH-domain)"/>
    <property type="match status" value="1"/>
</dbReference>
<dbReference type="GO" id="GO:0005085">
    <property type="term" value="F:guanyl-nucleotide exchange factor activity"/>
    <property type="evidence" value="ECO:0007669"/>
    <property type="project" value="UniProtKB-KW"/>
</dbReference>
<dbReference type="PANTHER" id="PTHR47544">
    <property type="entry name" value="RHO GUANINE NUCLEOTIDE EXCHANGE FACTOR 4"/>
    <property type="match status" value="1"/>
</dbReference>
<dbReference type="SUPFAM" id="SSF50729">
    <property type="entry name" value="PH domain-like"/>
    <property type="match status" value="1"/>
</dbReference>
<dbReference type="SMART" id="SM00325">
    <property type="entry name" value="RhoGEF"/>
    <property type="match status" value="1"/>
</dbReference>
<evidence type="ECO:0000259" key="5">
    <source>
        <dbReference type="PROSITE" id="PS50003"/>
    </source>
</evidence>
<feature type="region of interest" description="Disordered" evidence="4">
    <location>
        <begin position="505"/>
        <end position="630"/>
    </location>
</feature>
<comment type="caution">
    <text evidence="7">The sequence shown here is derived from an EMBL/GenBank/DDBJ whole genome shotgun (WGS) entry which is preliminary data.</text>
</comment>
<dbReference type="InterPro" id="IPR035899">
    <property type="entry name" value="DBL_dom_sf"/>
</dbReference>
<dbReference type="InterPro" id="IPR011993">
    <property type="entry name" value="PH-like_dom_sf"/>
</dbReference>
<evidence type="ECO:0000256" key="3">
    <source>
        <dbReference type="ARBA" id="ARBA00022658"/>
    </source>
</evidence>
<gene>
    <name evidence="7" type="primary">RvY_02497-1</name>
    <name evidence="7" type="synonym">RvY_02497.1</name>
    <name evidence="7" type="ORF">RvY_02497</name>
</gene>
<dbReference type="SMART" id="SM00233">
    <property type="entry name" value="PH"/>
    <property type="match status" value="1"/>
</dbReference>
<sequence>MTVEPRYVTTASICMGVRAGSVAAEAKPILQSSRASAQLSSSSFYHTAQPIHPVLQRRNTPLNIAHQRRRVTQPVPITFSPLDFPCTENENLTCDKTGKMPIPPPRTPRYKSTIQRNVSHNGLRSPKLSPKPRRANLGQAPNPITTTTTSRNSSFSSVKDLQWEETSTPKICPIPSSETPQKDDQMGVYGTLGGNGDVRASPRRAKFHIDIAPIVQTVKDSPPALPKAGRTNAAARIRKVLTAPPTYVNQQDMQLVPKLDGQPRQSFDEIVDEIFKTIGTEQSAKPASPYPEYAQPNVRLSAGQRQDQGATRQDYTYAWNQPRVRHQEEYVSVVEDNDNDEELMEDRTKDLKVSPPVYCRVSPAASTKPVGLPLPIVHRSKSDVGRDKLRAKRRLSSLMPSAITVPDHLYLQRAKEPVNLEWMEESTEVHYSPSHHDENHPANNVMQRMRKTLTNLRSGVMARMQKAPNYTRKSSCPVDFAEEVYCPDSCVFYDVEKHEGLLKPVDPAKNLCRPRKPTSADSGIVDLGLREDGDDASDSLRHGRPTSSDYSSNSPMRRSRSQPPGRLVSFAELVVPATTNTDRDDKSSDLDRSVSARSSRTSELSSGGSSGSPVQDNKNGGASTQEPQAANNPLYIESLWSQVKYEVDCEQHISECSLEGMRANVVREIVKNERDFVSNLKDVIEGYLYKCRQRPDMFSKGRIECIFANIEQLYEFQCEFLADLEASINVNNIHRSEIGHCFLLHQRGFSELYSDYCNNHTQSTAELQQLKQIKQYAHFFEACRMLQEMVEISLDGFLLQPVQKICKYPLQLTELLKQTADDHPDCQSVKLALNAMKNVTGLINERKRRLECLEKIALWQETIDMWEGDDLVEQSSQLIHYGDLSKLSNANRWTHDYTFFLFDHQLIYCRRDMLKRTLAYKGRFDLDYIEVLDIEQNDAGVKHGWLLVCPDKESVMVLAKSFEEKRRWLEAFKEERRRVHSDMAHGFNIAAKDRLAAIQIAKTLTAGKEKRSKTKDALKDLTDHTQLVQAMRSKSLSMTLPVRIKANQASKNPFSGRLPSFGGPRKL</sequence>
<evidence type="ECO:0000256" key="4">
    <source>
        <dbReference type="SAM" id="MobiDB-lite"/>
    </source>
</evidence>
<evidence type="ECO:0000313" key="8">
    <source>
        <dbReference type="Proteomes" id="UP000186922"/>
    </source>
</evidence>
<feature type="region of interest" description="Disordered" evidence="4">
    <location>
        <begin position="119"/>
        <end position="184"/>
    </location>
</feature>
<dbReference type="Pfam" id="PF22697">
    <property type="entry name" value="SOS1_NGEF_PH"/>
    <property type="match status" value="1"/>
</dbReference>
<feature type="domain" description="PH" evidence="5">
    <location>
        <begin position="877"/>
        <end position="977"/>
    </location>
</feature>
<dbReference type="Proteomes" id="UP000186922">
    <property type="component" value="Unassembled WGS sequence"/>
</dbReference>
<feature type="compositionally biased region" description="Low complexity" evidence="4">
    <location>
        <begin position="145"/>
        <end position="157"/>
    </location>
</feature>
<dbReference type="CDD" id="cd01224">
    <property type="entry name" value="PH_Collybistin_ASEF"/>
    <property type="match status" value="1"/>
</dbReference>
<dbReference type="PANTHER" id="PTHR47544:SF3">
    <property type="entry name" value="RHO GUANINE NUCLEOTIDE EXCHANGE FACTOR 4 ISOFORM X1"/>
    <property type="match status" value="1"/>
</dbReference>
<protein>
    <recommendedName>
        <fullName evidence="9">DH domain-containing protein</fullName>
    </recommendedName>
</protein>
<feature type="compositionally biased region" description="Polar residues" evidence="4">
    <location>
        <begin position="613"/>
        <end position="630"/>
    </location>
</feature>
<dbReference type="InterPro" id="IPR001331">
    <property type="entry name" value="GDS_CDC24_CS"/>
</dbReference>
<keyword evidence="2" id="KW-0963">Cytoplasm</keyword>
<dbReference type="GO" id="GO:0035556">
    <property type="term" value="P:intracellular signal transduction"/>
    <property type="evidence" value="ECO:0007669"/>
    <property type="project" value="InterPro"/>
</dbReference>
<dbReference type="OrthoDB" id="660555at2759"/>
<accession>A0A1D1UJY5</accession>
<feature type="compositionally biased region" description="Polar residues" evidence="4">
    <location>
        <begin position="545"/>
        <end position="556"/>
    </location>
</feature>
<evidence type="ECO:0000259" key="6">
    <source>
        <dbReference type="PROSITE" id="PS50010"/>
    </source>
</evidence>
<dbReference type="GO" id="GO:0005737">
    <property type="term" value="C:cytoplasm"/>
    <property type="evidence" value="ECO:0007669"/>
    <property type="project" value="UniProtKB-SubCell"/>
</dbReference>
<evidence type="ECO:0000256" key="1">
    <source>
        <dbReference type="ARBA" id="ARBA00004496"/>
    </source>
</evidence>
<organism evidence="7 8">
    <name type="scientific">Ramazzottius varieornatus</name>
    <name type="common">Water bear</name>
    <name type="synonym">Tardigrade</name>
    <dbReference type="NCBI Taxonomy" id="947166"/>
    <lineage>
        <taxon>Eukaryota</taxon>
        <taxon>Metazoa</taxon>
        <taxon>Ecdysozoa</taxon>
        <taxon>Tardigrada</taxon>
        <taxon>Eutardigrada</taxon>
        <taxon>Parachela</taxon>
        <taxon>Hypsibioidea</taxon>
        <taxon>Ramazzottiidae</taxon>
        <taxon>Ramazzottius</taxon>
    </lineage>
</organism>
<name>A0A1D1UJY5_RAMVA</name>
<dbReference type="Pfam" id="PF00621">
    <property type="entry name" value="RhoGEF"/>
    <property type="match status" value="1"/>
</dbReference>
<dbReference type="AlphaFoldDB" id="A0A1D1UJY5"/>
<feature type="domain" description="DH" evidence="6">
    <location>
        <begin position="661"/>
        <end position="846"/>
    </location>
</feature>
<dbReference type="InterPro" id="IPR000219">
    <property type="entry name" value="DH_dom"/>
</dbReference>
<keyword evidence="3" id="KW-0344">Guanine-nucleotide releasing factor</keyword>
<dbReference type="STRING" id="947166.A0A1D1UJY5"/>
<dbReference type="InterPro" id="IPR001849">
    <property type="entry name" value="PH_domain"/>
</dbReference>
<reference evidence="7 8" key="1">
    <citation type="journal article" date="2016" name="Nat. Commun.">
        <title>Extremotolerant tardigrade genome and improved radiotolerance of human cultured cells by tardigrade-unique protein.</title>
        <authorList>
            <person name="Hashimoto T."/>
            <person name="Horikawa D.D."/>
            <person name="Saito Y."/>
            <person name="Kuwahara H."/>
            <person name="Kozuka-Hata H."/>
            <person name="Shin-I T."/>
            <person name="Minakuchi Y."/>
            <person name="Ohishi K."/>
            <person name="Motoyama A."/>
            <person name="Aizu T."/>
            <person name="Enomoto A."/>
            <person name="Kondo K."/>
            <person name="Tanaka S."/>
            <person name="Hara Y."/>
            <person name="Koshikawa S."/>
            <person name="Sagara H."/>
            <person name="Miura T."/>
            <person name="Yokobori S."/>
            <person name="Miyagawa K."/>
            <person name="Suzuki Y."/>
            <person name="Kubo T."/>
            <person name="Oyama M."/>
            <person name="Kohara Y."/>
            <person name="Fujiyama A."/>
            <person name="Arakawa K."/>
            <person name="Katayama T."/>
            <person name="Toyoda A."/>
            <person name="Kunieda T."/>
        </authorList>
    </citation>
    <scope>NUCLEOTIDE SEQUENCE [LARGE SCALE GENOMIC DNA]</scope>
    <source>
        <strain evidence="7 8">YOKOZUNA-1</strain>
    </source>
</reference>
<dbReference type="PROSITE" id="PS00741">
    <property type="entry name" value="DH_1"/>
    <property type="match status" value="1"/>
</dbReference>
<dbReference type="InterPro" id="IPR055251">
    <property type="entry name" value="SOS1_NGEF_PH"/>
</dbReference>
<feature type="compositionally biased region" description="Low complexity" evidence="4">
    <location>
        <begin position="595"/>
        <end position="607"/>
    </location>
</feature>
<evidence type="ECO:0000256" key="2">
    <source>
        <dbReference type="ARBA" id="ARBA00022490"/>
    </source>
</evidence>
<dbReference type="Gene3D" id="1.20.900.10">
    <property type="entry name" value="Dbl homology (DH) domain"/>
    <property type="match status" value="1"/>
</dbReference>
<evidence type="ECO:0000313" key="7">
    <source>
        <dbReference type="EMBL" id="GAU90016.1"/>
    </source>
</evidence>
<keyword evidence="8" id="KW-1185">Reference proteome</keyword>
<dbReference type="EMBL" id="BDGG01000001">
    <property type="protein sequence ID" value="GAU90016.1"/>
    <property type="molecule type" value="Genomic_DNA"/>
</dbReference>
<feature type="region of interest" description="Disordered" evidence="4">
    <location>
        <begin position="1048"/>
        <end position="1067"/>
    </location>
</feature>
<proteinExistence type="predicted"/>
<dbReference type="PROSITE" id="PS50010">
    <property type="entry name" value="DH_2"/>
    <property type="match status" value="1"/>
</dbReference>
<dbReference type="PROSITE" id="PS50003">
    <property type="entry name" value="PH_DOMAIN"/>
    <property type="match status" value="1"/>
</dbReference>
<dbReference type="CDD" id="cd00160">
    <property type="entry name" value="RhoGEF"/>
    <property type="match status" value="1"/>
</dbReference>
<dbReference type="Gene3D" id="2.30.29.30">
    <property type="entry name" value="Pleckstrin-homology domain (PH domain)/Phosphotyrosine-binding domain (PTB)"/>
    <property type="match status" value="1"/>
</dbReference>